<proteinExistence type="predicted"/>
<gene>
    <name evidence="2" type="ORF">QWY28_23675</name>
</gene>
<protein>
    <submittedName>
        <fullName evidence="2">FRG domain-containing protein</fullName>
    </submittedName>
</protein>
<comment type="caution">
    <text evidence="2">The sequence shown here is derived from an EMBL/GenBank/DDBJ whole genome shotgun (WGS) entry which is preliminary data.</text>
</comment>
<feature type="domain" description="FRG" evidence="1">
    <location>
        <begin position="1"/>
        <end position="65"/>
    </location>
</feature>
<evidence type="ECO:0000313" key="3">
    <source>
        <dbReference type="Proteomes" id="UP001168620"/>
    </source>
</evidence>
<dbReference type="EMBL" id="JAUHJQ010000159">
    <property type="protein sequence ID" value="MDN4175965.1"/>
    <property type="molecule type" value="Genomic_DNA"/>
</dbReference>
<dbReference type="Pfam" id="PF08867">
    <property type="entry name" value="FRG"/>
    <property type="match status" value="1"/>
</dbReference>
<dbReference type="InterPro" id="IPR014966">
    <property type="entry name" value="FRG-dom"/>
</dbReference>
<evidence type="ECO:0000313" key="2">
    <source>
        <dbReference type="EMBL" id="MDN4175965.1"/>
    </source>
</evidence>
<sequence length="65" mass="7386">MSNSLLRLAGAASDITRLELALLRNFRKYAHEQTSSGVDSIWHWLALAQHHGLPTRLVDWTYSPL</sequence>
<name>A0ABT8FN94_9ACTN</name>
<dbReference type="RefSeq" id="WP_300955356.1">
    <property type="nucleotide sequence ID" value="NZ_JAUHJQ010000159.1"/>
</dbReference>
<reference evidence="2" key="1">
    <citation type="submission" date="2023-06" db="EMBL/GenBank/DDBJ databases">
        <title>Draft genome sequence of Nocardioides sp. SOB77.</title>
        <authorList>
            <person name="Zhang G."/>
        </authorList>
    </citation>
    <scope>NUCLEOTIDE SEQUENCE</scope>
    <source>
        <strain evidence="2">SOB77</strain>
    </source>
</reference>
<feature type="non-terminal residue" evidence="2">
    <location>
        <position position="65"/>
    </location>
</feature>
<keyword evidence="3" id="KW-1185">Reference proteome</keyword>
<dbReference type="Proteomes" id="UP001168620">
    <property type="component" value="Unassembled WGS sequence"/>
</dbReference>
<accession>A0ABT8FN94</accession>
<evidence type="ECO:0000259" key="1">
    <source>
        <dbReference type="SMART" id="SM00901"/>
    </source>
</evidence>
<organism evidence="2 3">
    <name type="scientific">Nocardioides oceani</name>
    <dbReference type="NCBI Taxonomy" id="3058369"/>
    <lineage>
        <taxon>Bacteria</taxon>
        <taxon>Bacillati</taxon>
        <taxon>Actinomycetota</taxon>
        <taxon>Actinomycetes</taxon>
        <taxon>Propionibacteriales</taxon>
        <taxon>Nocardioidaceae</taxon>
        <taxon>Nocardioides</taxon>
    </lineage>
</organism>
<dbReference type="SMART" id="SM00901">
    <property type="entry name" value="FRG"/>
    <property type="match status" value="1"/>
</dbReference>